<organism evidence="2 3">
    <name type="scientific">Ehrlichia sennetsu (strain ATCC VR-367 / Miyayama)</name>
    <name type="common">Neorickettsia sennetsu</name>
    <dbReference type="NCBI Taxonomy" id="222891"/>
    <lineage>
        <taxon>Bacteria</taxon>
        <taxon>Pseudomonadati</taxon>
        <taxon>Pseudomonadota</taxon>
        <taxon>Alphaproteobacteria</taxon>
        <taxon>Rickettsiales</taxon>
        <taxon>Anaplasmataceae</taxon>
        <taxon>Ehrlichia</taxon>
    </lineage>
</organism>
<dbReference type="KEGG" id="nse:NSE_0091"/>
<proteinExistence type="predicted"/>
<gene>
    <name evidence="2" type="ordered locus">NSE_0091</name>
</gene>
<sequence>MPYLGHEYLFFITKVKKYYGESGIKVFYCFSIVILLQVAFFQPILI</sequence>
<keyword evidence="1" id="KW-0472">Membrane</keyword>
<dbReference type="AlphaFoldDB" id="Q2GEV4"/>
<reference evidence="2 3" key="1">
    <citation type="journal article" date="2006" name="PLoS Genet.">
        <title>Comparative genomics of emerging human ehrlichiosis agents.</title>
        <authorList>
            <person name="Dunning Hotopp J.C."/>
            <person name="Lin M."/>
            <person name="Madupu R."/>
            <person name="Crabtree J."/>
            <person name="Angiuoli S.V."/>
            <person name="Eisen J.A."/>
            <person name="Seshadri R."/>
            <person name="Ren Q."/>
            <person name="Wu M."/>
            <person name="Utterback T.R."/>
            <person name="Smith S."/>
            <person name="Lewis M."/>
            <person name="Khouri H."/>
            <person name="Zhang C."/>
            <person name="Niu H."/>
            <person name="Lin Q."/>
            <person name="Ohashi N."/>
            <person name="Zhi N."/>
            <person name="Nelson W."/>
            <person name="Brinkac L.M."/>
            <person name="Dodson R.J."/>
            <person name="Rosovitz M.J."/>
            <person name="Sundaram J."/>
            <person name="Daugherty S.C."/>
            <person name="Davidsen T."/>
            <person name="Durkin A.S."/>
            <person name="Gwinn M."/>
            <person name="Haft D.H."/>
            <person name="Selengut J.D."/>
            <person name="Sullivan S.A."/>
            <person name="Zafar N."/>
            <person name="Zhou L."/>
            <person name="Benahmed F."/>
            <person name="Forberger H."/>
            <person name="Halpin R."/>
            <person name="Mulligan S."/>
            <person name="Robinson J."/>
            <person name="White O."/>
            <person name="Rikihisa Y."/>
            <person name="Tettelin H."/>
        </authorList>
    </citation>
    <scope>NUCLEOTIDE SEQUENCE [LARGE SCALE GENOMIC DNA]</scope>
    <source>
        <strain evidence="3">ATCC VR-367 / Miyayama</strain>
    </source>
</reference>
<name>Q2GEV4_EHRS3</name>
<feature type="transmembrane region" description="Helical" evidence="1">
    <location>
        <begin position="26"/>
        <end position="45"/>
    </location>
</feature>
<dbReference type="STRING" id="222891.NSE_0091"/>
<evidence type="ECO:0000256" key="1">
    <source>
        <dbReference type="SAM" id="Phobius"/>
    </source>
</evidence>
<evidence type="ECO:0000313" key="2">
    <source>
        <dbReference type="EMBL" id="ABD46158.1"/>
    </source>
</evidence>
<evidence type="ECO:0000313" key="3">
    <source>
        <dbReference type="Proteomes" id="UP000001942"/>
    </source>
</evidence>
<keyword evidence="1" id="KW-1133">Transmembrane helix</keyword>
<dbReference type="HOGENOM" id="CLU_3186334_0_0_5"/>
<dbReference type="Proteomes" id="UP000001942">
    <property type="component" value="Chromosome"/>
</dbReference>
<accession>Q2GEV4</accession>
<dbReference type="EMBL" id="CP000237">
    <property type="protein sequence ID" value="ABD46158.1"/>
    <property type="molecule type" value="Genomic_DNA"/>
</dbReference>
<protein>
    <submittedName>
        <fullName evidence="2">Uncharacterized protein</fullName>
    </submittedName>
</protein>
<keyword evidence="1" id="KW-0812">Transmembrane</keyword>
<keyword evidence="3" id="KW-1185">Reference proteome</keyword>